<sequence length="217" mass="23008">MSSISSQPSAAQSISFTVSNTENDDLTITAISSDQTIIPYTAINLSGSNSNEITSAFSANVAQDLTITLSQSAGWHDRVTITVIVSNSQGLTSSTDFSVIVSPPGSGNALSFDGTNEYVNTGTNIGKHIAGGTAITIEYWFKGSVFQSPVRIQSDGTPFIVAGWESSNPVHIISNDGGTNGISCGNINEITNGNWHHLAMTWQKIQQMDLAAIWMVF</sequence>
<organism evidence="1 2">
    <name type="scientific">Candidatus Magnetoglobus multicellularis str. Araruama</name>
    <dbReference type="NCBI Taxonomy" id="890399"/>
    <lineage>
        <taxon>Bacteria</taxon>
        <taxon>Pseudomonadati</taxon>
        <taxon>Thermodesulfobacteriota</taxon>
        <taxon>Desulfobacteria</taxon>
        <taxon>Desulfobacterales</taxon>
        <taxon>Desulfobacteraceae</taxon>
        <taxon>Candidatus Magnetoglobus</taxon>
    </lineage>
</organism>
<dbReference type="Pfam" id="PF13385">
    <property type="entry name" value="Laminin_G_3"/>
    <property type="match status" value="1"/>
</dbReference>
<dbReference type="AlphaFoldDB" id="A0A1V1P148"/>
<dbReference type="Gene3D" id="2.60.120.200">
    <property type="match status" value="1"/>
</dbReference>
<evidence type="ECO:0000313" key="1">
    <source>
        <dbReference type="EMBL" id="ETR68592.1"/>
    </source>
</evidence>
<accession>A0A1V1P148</accession>
<gene>
    <name evidence="1" type="ORF">OMM_10368</name>
</gene>
<dbReference type="SUPFAM" id="SSF49899">
    <property type="entry name" value="Concanavalin A-like lectins/glucanases"/>
    <property type="match status" value="1"/>
</dbReference>
<dbReference type="InterPro" id="IPR013320">
    <property type="entry name" value="ConA-like_dom_sf"/>
</dbReference>
<proteinExistence type="predicted"/>
<protein>
    <submittedName>
        <fullName evidence="1">Uncharacterized protein</fullName>
    </submittedName>
</protein>
<dbReference type="Proteomes" id="UP000189670">
    <property type="component" value="Unassembled WGS sequence"/>
</dbReference>
<comment type="caution">
    <text evidence="1">The sequence shown here is derived from an EMBL/GenBank/DDBJ whole genome shotgun (WGS) entry which is preliminary data.</text>
</comment>
<name>A0A1V1P148_9BACT</name>
<dbReference type="EMBL" id="ATBP01000899">
    <property type="protein sequence ID" value="ETR68592.1"/>
    <property type="molecule type" value="Genomic_DNA"/>
</dbReference>
<evidence type="ECO:0000313" key="2">
    <source>
        <dbReference type="Proteomes" id="UP000189670"/>
    </source>
</evidence>
<reference evidence="2" key="1">
    <citation type="submission" date="2012-11" db="EMBL/GenBank/DDBJ databases">
        <authorList>
            <person name="Lucero-Rivera Y.E."/>
            <person name="Tovar-Ramirez D."/>
        </authorList>
    </citation>
    <scope>NUCLEOTIDE SEQUENCE [LARGE SCALE GENOMIC DNA]</scope>
    <source>
        <strain evidence="2">Araruama</strain>
    </source>
</reference>